<evidence type="ECO:0000259" key="6">
    <source>
        <dbReference type="Pfam" id="PF04932"/>
    </source>
</evidence>
<sequence>MRIPLPAPLAASALVPVAVAAAWAAALALGEGLGPAVYLLPLAVAGLLAAGLLAGGMALARPWALTAMLVVVVAGLTVAFSQREEGEVGLTPQNGIKLVVWLVLAGVALLQARRIAPAFRDPLVALAGMHVGIALASTLWSLVPPYTAINALGLVGYLGFACLLAARLPERTVFRVMAGGLLALIGGGLVAGALLPDTAWLPPSHGEPSWRFQGLSGQPNVCAQQAGYLLTLAAAGRRLGHLGRPLFVAAVAVGLAAIVLSNSRTTLLACLLAWGVIALRERGGLAAAALLLLPGVVLALLAVATGQMANIEAMLGGVTRSGSSSELLTLTGRTEIWSVVADLIAERPLFGWGYNGTEQLISDSVPTQFYGSHVNAHNMSLQLVLTLGVLGALPGLGFVLGLLLRMAVAPDAARDQAVLFMVVSGLSEAPIFIMPALQNLVIFYLMARDASAAVEDVAPARTPPRMPEGGRA</sequence>
<feature type="transmembrane region" description="Helical" evidence="5">
    <location>
        <begin position="173"/>
        <end position="195"/>
    </location>
</feature>
<dbReference type="AlphaFoldDB" id="A0A437P136"/>
<evidence type="ECO:0000256" key="3">
    <source>
        <dbReference type="ARBA" id="ARBA00022989"/>
    </source>
</evidence>
<feature type="transmembrane region" description="Helical" evidence="5">
    <location>
        <begin position="284"/>
        <end position="304"/>
    </location>
</feature>
<feature type="transmembrane region" description="Helical" evidence="5">
    <location>
        <begin position="123"/>
        <end position="142"/>
    </location>
</feature>
<comment type="subcellular location">
    <subcellularLocation>
        <location evidence="1">Membrane</location>
        <topology evidence="1">Multi-pass membrane protein</topology>
    </subcellularLocation>
</comment>
<feature type="transmembrane region" description="Helical" evidence="5">
    <location>
        <begin position="246"/>
        <end position="277"/>
    </location>
</feature>
<feature type="transmembrane region" description="Helical" evidence="5">
    <location>
        <begin position="417"/>
        <end position="437"/>
    </location>
</feature>
<protein>
    <submittedName>
        <fullName evidence="7">O-antigen ligase family protein</fullName>
    </submittedName>
</protein>
<keyword evidence="8" id="KW-1185">Reference proteome</keyword>
<feature type="transmembrane region" description="Helical" evidence="5">
    <location>
        <begin position="383"/>
        <end position="405"/>
    </location>
</feature>
<evidence type="ECO:0000313" key="7">
    <source>
        <dbReference type="EMBL" id="RVU15945.1"/>
    </source>
</evidence>
<dbReference type="OrthoDB" id="4391260at2"/>
<dbReference type="InterPro" id="IPR051533">
    <property type="entry name" value="WaaL-like"/>
</dbReference>
<evidence type="ECO:0000256" key="1">
    <source>
        <dbReference type="ARBA" id="ARBA00004141"/>
    </source>
</evidence>
<keyword evidence="2 5" id="KW-0812">Transmembrane</keyword>
<dbReference type="PANTHER" id="PTHR37422">
    <property type="entry name" value="TEICHURONIC ACID BIOSYNTHESIS PROTEIN TUAE"/>
    <property type="match status" value="1"/>
</dbReference>
<dbReference type="GO" id="GO:0016874">
    <property type="term" value="F:ligase activity"/>
    <property type="evidence" value="ECO:0007669"/>
    <property type="project" value="UniProtKB-KW"/>
</dbReference>
<proteinExistence type="predicted"/>
<dbReference type="GO" id="GO:0016020">
    <property type="term" value="C:membrane"/>
    <property type="evidence" value="ECO:0007669"/>
    <property type="project" value="UniProtKB-SubCell"/>
</dbReference>
<feature type="transmembrane region" description="Helical" evidence="5">
    <location>
        <begin position="63"/>
        <end position="82"/>
    </location>
</feature>
<dbReference type="Pfam" id="PF04932">
    <property type="entry name" value="Wzy_C"/>
    <property type="match status" value="1"/>
</dbReference>
<accession>A0A437P136</accession>
<feature type="transmembrane region" description="Helical" evidence="5">
    <location>
        <begin position="94"/>
        <end position="111"/>
    </location>
</feature>
<evidence type="ECO:0000256" key="4">
    <source>
        <dbReference type="ARBA" id="ARBA00023136"/>
    </source>
</evidence>
<dbReference type="RefSeq" id="WP_127731623.1">
    <property type="nucleotide sequence ID" value="NZ_SACP01000018.1"/>
</dbReference>
<dbReference type="PANTHER" id="PTHR37422:SF13">
    <property type="entry name" value="LIPOPOLYSACCHARIDE BIOSYNTHESIS PROTEIN PA4999-RELATED"/>
    <property type="match status" value="1"/>
</dbReference>
<feature type="transmembrane region" description="Helical" evidence="5">
    <location>
        <begin position="38"/>
        <end position="56"/>
    </location>
</feature>
<feature type="transmembrane region" description="Helical" evidence="5">
    <location>
        <begin position="148"/>
        <end position="166"/>
    </location>
</feature>
<dbReference type="EMBL" id="SACP01000018">
    <property type="protein sequence ID" value="RVU15945.1"/>
    <property type="molecule type" value="Genomic_DNA"/>
</dbReference>
<keyword evidence="3 5" id="KW-1133">Transmembrane helix</keyword>
<dbReference type="InterPro" id="IPR007016">
    <property type="entry name" value="O-antigen_ligase-rel_domated"/>
</dbReference>
<evidence type="ECO:0000313" key="8">
    <source>
        <dbReference type="Proteomes" id="UP000286997"/>
    </source>
</evidence>
<organism evidence="7 8">
    <name type="scientific">Methylobacterium oryzihabitans</name>
    <dbReference type="NCBI Taxonomy" id="2499852"/>
    <lineage>
        <taxon>Bacteria</taxon>
        <taxon>Pseudomonadati</taxon>
        <taxon>Pseudomonadota</taxon>
        <taxon>Alphaproteobacteria</taxon>
        <taxon>Hyphomicrobiales</taxon>
        <taxon>Methylobacteriaceae</taxon>
        <taxon>Methylobacterium</taxon>
    </lineage>
</organism>
<reference evidence="7 8" key="1">
    <citation type="submission" date="2019-01" db="EMBL/GenBank/DDBJ databases">
        <authorList>
            <person name="Chen W.-M."/>
        </authorList>
    </citation>
    <scope>NUCLEOTIDE SEQUENCE [LARGE SCALE GENOMIC DNA]</scope>
    <source>
        <strain evidence="7 8">TER-1</strain>
    </source>
</reference>
<evidence type="ECO:0000256" key="5">
    <source>
        <dbReference type="SAM" id="Phobius"/>
    </source>
</evidence>
<name>A0A437P136_9HYPH</name>
<keyword evidence="4 5" id="KW-0472">Membrane</keyword>
<keyword evidence="7" id="KW-0436">Ligase</keyword>
<gene>
    <name evidence="7" type="ORF">EOE48_17930</name>
</gene>
<comment type="caution">
    <text evidence="7">The sequence shown here is derived from an EMBL/GenBank/DDBJ whole genome shotgun (WGS) entry which is preliminary data.</text>
</comment>
<evidence type="ECO:0000256" key="2">
    <source>
        <dbReference type="ARBA" id="ARBA00022692"/>
    </source>
</evidence>
<dbReference type="Proteomes" id="UP000286997">
    <property type="component" value="Unassembled WGS sequence"/>
</dbReference>
<feature type="domain" description="O-antigen ligase-related" evidence="6">
    <location>
        <begin position="250"/>
        <end position="393"/>
    </location>
</feature>